<keyword evidence="3 10" id="KW-0812">Transmembrane</keyword>
<dbReference type="PRINTS" id="PR01806">
    <property type="entry name" value="VIRFACTRMVIN"/>
</dbReference>
<dbReference type="GO" id="GO:0008360">
    <property type="term" value="P:regulation of cell shape"/>
    <property type="evidence" value="ECO:0007669"/>
    <property type="project" value="UniProtKB-UniRule"/>
</dbReference>
<evidence type="ECO:0000256" key="9">
    <source>
        <dbReference type="ARBA" id="ARBA00061532"/>
    </source>
</evidence>
<dbReference type="InterPro" id="IPR004268">
    <property type="entry name" value="MurJ"/>
</dbReference>
<organism evidence="12 13">
    <name type="scientific">Bradyrhizobium erythrophlei</name>
    <dbReference type="NCBI Taxonomy" id="1437360"/>
    <lineage>
        <taxon>Bacteria</taxon>
        <taxon>Pseudomonadati</taxon>
        <taxon>Pseudomonadota</taxon>
        <taxon>Alphaproteobacteria</taxon>
        <taxon>Hyphomicrobiales</taxon>
        <taxon>Nitrobacteraceae</taxon>
        <taxon>Bradyrhizobium</taxon>
    </lineage>
</organism>
<feature type="transmembrane region" description="Helical" evidence="10">
    <location>
        <begin position="270"/>
        <end position="286"/>
    </location>
</feature>
<dbReference type="PANTHER" id="PTHR47019">
    <property type="entry name" value="LIPID II FLIPPASE MURJ"/>
    <property type="match status" value="1"/>
</dbReference>
<dbReference type="GO" id="GO:0034204">
    <property type="term" value="P:lipid translocation"/>
    <property type="evidence" value="ECO:0007669"/>
    <property type="project" value="TreeGrafter"/>
</dbReference>
<dbReference type="Pfam" id="PF03023">
    <property type="entry name" value="MurJ"/>
    <property type="match status" value="1"/>
</dbReference>
<comment type="pathway">
    <text evidence="10">Cell wall biogenesis; peptidoglycan biosynthesis.</text>
</comment>
<feature type="transmembrane region" description="Helical" evidence="10">
    <location>
        <begin position="128"/>
        <end position="148"/>
    </location>
</feature>
<protein>
    <recommendedName>
        <fullName evidence="10">Probable lipid II flippase MurJ</fullName>
    </recommendedName>
</protein>
<dbReference type="GO" id="GO:0015648">
    <property type="term" value="F:lipid-linked peptidoglycan transporter activity"/>
    <property type="evidence" value="ECO:0007669"/>
    <property type="project" value="UniProtKB-UniRule"/>
</dbReference>
<keyword evidence="7 10" id="KW-0472">Membrane</keyword>
<proteinExistence type="inferred from homology"/>
<feature type="transmembrane region" description="Helical" evidence="10">
    <location>
        <begin position="24"/>
        <end position="43"/>
    </location>
</feature>
<dbReference type="GO" id="GO:0071555">
    <property type="term" value="P:cell wall organization"/>
    <property type="evidence" value="ECO:0007669"/>
    <property type="project" value="UniProtKB-UniRule"/>
</dbReference>
<comment type="similarity">
    <text evidence="9 10 11">Belongs to the MurJ/MviN family.</text>
</comment>
<evidence type="ECO:0000256" key="11">
    <source>
        <dbReference type="PIRNR" id="PIRNR002869"/>
    </source>
</evidence>
<dbReference type="RefSeq" id="WP_072822255.1">
    <property type="nucleotide sequence ID" value="NZ_LT670849.1"/>
</dbReference>
<dbReference type="AlphaFoldDB" id="A0A1M7UIN1"/>
<evidence type="ECO:0000313" key="13">
    <source>
        <dbReference type="Proteomes" id="UP000184096"/>
    </source>
</evidence>
<feature type="transmembrane region" description="Helical" evidence="10">
    <location>
        <begin position="185"/>
        <end position="203"/>
    </location>
</feature>
<keyword evidence="10 11" id="KW-0813">Transport</keyword>
<dbReference type="InterPro" id="IPR051050">
    <property type="entry name" value="Lipid_II_flippase_MurJ/MviN"/>
</dbReference>
<feature type="transmembrane region" description="Helical" evidence="10">
    <location>
        <begin position="85"/>
        <end position="108"/>
    </location>
</feature>
<feature type="transmembrane region" description="Helical" evidence="10">
    <location>
        <begin position="384"/>
        <end position="403"/>
    </location>
</feature>
<evidence type="ECO:0000256" key="10">
    <source>
        <dbReference type="HAMAP-Rule" id="MF_02078"/>
    </source>
</evidence>
<keyword evidence="5 10" id="KW-0573">Peptidoglycan synthesis</keyword>
<comment type="subcellular location">
    <subcellularLocation>
        <location evidence="10">Cell inner membrane</location>
        <topology evidence="10">Multi-pass membrane protein</topology>
    </subcellularLocation>
    <subcellularLocation>
        <location evidence="1">Cell membrane</location>
        <topology evidence="1">Multi-pass membrane protein</topology>
    </subcellularLocation>
</comment>
<comment type="function">
    <text evidence="8 10 11">Involved in peptidoglycan biosynthesis. Transports lipid-linked peptidoglycan precursors from the inner to the outer leaflet of the cytoplasmic membrane.</text>
</comment>
<feature type="transmembrane region" description="Helical" evidence="10">
    <location>
        <begin position="409"/>
        <end position="430"/>
    </location>
</feature>
<reference evidence="13" key="1">
    <citation type="submission" date="2016-11" db="EMBL/GenBank/DDBJ databases">
        <authorList>
            <person name="Varghese N."/>
            <person name="Submissions S."/>
        </authorList>
    </citation>
    <scope>NUCLEOTIDE SEQUENCE [LARGE SCALE GENOMIC DNA]</scope>
    <source>
        <strain evidence="13">GAS401</strain>
    </source>
</reference>
<feature type="transmembrane region" description="Helical" evidence="10">
    <location>
        <begin position="242"/>
        <end position="264"/>
    </location>
</feature>
<dbReference type="CDD" id="cd13123">
    <property type="entry name" value="MATE_MurJ_like"/>
    <property type="match status" value="1"/>
</dbReference>
<accession>A0A1M7UIN1</accession>
<keyword evidence="6 10" id="KW-1133">Transmembrane helix</keyword>
<sequence>MLGRIFTVGGYTLLSRLTGFARDIMLAAILGAGPAADAFFVALRLPNHFRAIFAEGAFNAAFVPAYAHVSGEGGEKAASLFANRIFTLLFVSQLVLLVVAWLCMPQAMSLLAPGFTEDTAQRNLAIELTRITFPYLLLITLVTLYGGILNVMHRFASAAAASILLNVSMMATLTVAVWFPTPGHAAAWGVLISGFLQYFLLAGDLGTHGGLPRFAPIKWDENVRAFFRALGPATIGSMGTQVALFADTIIATFLPAGALSALYYADRLNQLPIGVIGIAIGTVLLPEMSRRLTSEDHEGASIAQRRAFDFTLLLSVPFVTAFLVVPDPIMRAMFARGAFTKGDAAAAGATLAAYAVGLIPFVLIRSAVATFYARRDTATPVKAALIGVAANVALKIALVGPLAQVGLAFATAVGAWINLSLVIAFAVRAGYLQLDAVLMRSMAKFVAAGVVTGAALWLAMRFSASYLSGVTTLHDEAAFLLLIVVGSVVYAAAILLLFGRRWVLSLVKG</sequence>
<evidence type="ECO:0000256" key="1">
    <source>
        <dbReference type="ARBA" id="ARBA00004651"/>
    </source>
</evidence>
<evidence type="ECO:0000256" key="8">
    <source>
        <dbReference type="ARBA" id="ARBA00060041"/>
    </source>
</evidence>
<name>A0A1M7UIN1_9BRAD</name>
<feature type="transmembrane region" description="Helical" evidence="10">
    <location>
        <begin position="155"/>
        <end position="179"/>
    </location>
</feature>
<keyword evidence="2 10" id="KW-1003">Cell membrane</keyword>
<dbReference type="Proteomes" id="UP000184096">
    <property type="component" value="Chromosome I"/>
</dbReference>
<dbReference type="EMBL" id="LT670849">
    <property type="protein sequence ID" value="SHN82775.1"/>
    <property type="molecule type" value="Genomic_DNA"/>
</dbReference>
<keyword evidence="13" id="KW-1185">Reference proteome</keyword>
<dbReference type="UniPathway" id="UPA00219"/>
<dbReference type="HAMAP" id="MF_02078">
    <property type="entry name" value="MurJ_MviN"/>
    <property type="match status" value="1"/>
</dbReference>
<evidence type="ECO:0000256" key="6">
    <source>
        <dbReference type="ARBA" id="ARBA00022989"/>
    </source>
</evidence>
<keyword evidence="4 10" id="KW-0133">Cell shape</keyword>
<dbReference type="NCBIfam" id="TIGR01695">
    <property type="entry name" value="murJ_mviN"/>
    <property type="match status" value="1"/>
</dbReference>
<feature type="transmembrane region" description="Helical" evidence="10">
    <location>
        <begin position="442"/>
        <end position="459"/>
    </location>
</feature>
<gene>
    <name evidence="10" type="primary">murJ</name>
    <name evidence="12" type="ORF">SAMN05444170_5243</name>
</gene>
<evidence type="ECO:0000256" key="5">
    <source>
        <dbReference type="ARBA" id="ARBA00022984"/>
    </source>
</evidence>
<evidence type="ECO:0000256" key="3">
    <source>
        <dbReference type="ARBA" id="ARBA00022692"/>
    </source>
</evidence>
<evidence type="ECO:0000256" key="2">
    <source>
        <dbReference type="ARBA" id="ARBA00022475"/>
    </source>
</evidence>
<dbReference type="PANTHER" id="PTHR47019:SF1">
    <property type="entry name" value="LIPID II FLIPPASE MURJ"/>
    <property type="match status" value="1"/>
</dbReference>
<keyword evidence="10 11" id="KW-0961">Cell wall biogenesis/degradation</keyword>
<keyword evidence="10" id="KW-0997">Cell inner membrane</keyword>
<feature type="transmembrane region" description="Helical" evidence="10">
    <location>
        <begin position="479"/>
        <end position="498"/>
    </location>
</feature>
<feature type="transmembrane region" description="Helical" evidence="10">
    <location>
        <begin position="307"/>
        <end position="325"/>
    </location>
</feature>
<dbReference type="PIRSF" id="PIRSF002869">
    <property type="entry name" value="MviN"/>
    <property type="match status" value="1"/>
</dbReference>
<evidence type="ECO:0000313" key="12">
    <source>
        <dbReference type="EMBL" id="SHN82775.1"/>
    </source>
</evidence>
<dbReference type="GO" id="GO:0009252">
    <property type="term" value="P:peptidoglycan biosynthetic process"/>
    <property type="evidence" value="ECO:0007669"/>
    <property type="project" value="UniProtKB-UniRule"/>
</dbReference>
<evidence type="ECO:0000256" key="7">
    <source>
        <dbReference type="ARBA" id="ARBA00023136"/>
    </source>
</evidence>
<evidence type="ECO:0000256" key="4">
    <source>
        <dbReference type="ARBA" id="ARBA00022960"/>
    </source>
</evidence>
<dbReference type="OrthoDB" id="9816572at2"/>
<dbReference type="GO" id="GO:0005886">
    <property type="term" value="C:plasma membrane"/>
    <property type="evidence" value="ECO:0007669"/>
    <property type="project" value="UniProtKB-SubCell"/>
</dbReference>
<feature type="transmembrane region" description="Helical" evidence="10">
    <location>
        <begin position="345"/>
        <end position="372"/>
    </location>
</feature>